<evidence type="ECO:0000259" key="1">
    <source>
        <dbReference type="PROSITE" id="PS51733"/>
    </source>
</evidence>
<evidence type="ECO:0000313" key="2">
    <source>
        <dbReference type="EMBL" id="BDR54257.1"/>
    </source>
</evidence>
<protein>
    <submittedName>
        <fullName evidence="2">Lipoate--protein ligase A</fullName>
    </submittedName>
</protein>
<dbReference type="SUPFAM" id="SSF55681">
    <property type="entry name" value="Class II aaRS and biotin synthetases"/>
    <property type="match status" value="1"/>
</dbReference>
<accession>A0ABM8BBH5</accession>
<dbReference type="Proteomes" id="UP001321748">
    <property type="component" value="Chromosome"/>
</dbReference>
<dbReference type="InterPro" id="IPR050664">
    <property type="entry name" value="Octanoyltrans_LipM/LipL"/>
</dbReference>
<dbReference type="GO" id="GO:0016874">
    <property type="term" value="F:ligase activity"/>
    <property type="evidence" value="ECO:0007669"/>
    <property type="project" value="UniProtKB-KW"/>
</dbReference>
<keyword evidence="3" id="KW-1185">Reference proteome</keyword>
<evidence type="ECO:0000313" key="3">
    <source>
        <dbReference type="Proteomes" id="UP001321748"/>
    </source>
</evidence>
<proteinExistence type="predicted"/>
<organism evidence="2 3">
    <name type="scientific">Bombiscardovia apis</name>
    <dbReference type="NCBI Taxonomy" id="2932182"/>
    <lineage>
        <taxon>Bacteria</taxon>
        <taxon>Bacillati</taxon>
        <taxon>Actinomycetota</taxon>
        <taxon>Actinomycetes</taxon>
        <taxon>Bifidobacteriales</taxon>
        <taxon>Bifidobacteriaceae</taxon>
        <taxon>Bombiscardovia</taxon>
    </lineage>
</organism>
<dbReference type="PANTHER" id="PTHR43679:SF2">
    <property type="entry name" value="OCTANOYL-[GCVH]:PROTEIN N-OCTANOYLTRANSFERASE"/>
    <property type="match status" value="1"/>
</dbReference>
<dbReference type="CDD" id="cd16443">
    <property type="entry name" value="LplA"/>
    <property type="match status" value="1"/>
</dbReference>
<dbReference type="Pfam" id="PF21948">
    <property type="entry name" value="LplA-B_cat"/>
    <property type="match status" value="1"/>
</dbReference>
<keyword evidence="2" id="KW-0436">Ligase</keyword>
<feature type="domain" description="BPL/LPL catalytic" evidence="1">
    <location>
        <begin position="188"/>
        <end position="372"/>
    </location>
</feature>
<dbReference type="InterPro" id="IPR004143">
    <property type="entry name" value="BPL_LPL_catalytic"/>
</dbReference>
<dbReference type="RefSeq" id="WP_317643272.1">
    <property type="nucleotide sequence ID" value="NZ_AP026800.1"/>
</dbReference>
<dbReference type="EMBL" id="AP026800">
    <property type="protein sequence ID" value="BDR54257.1"/>
    <property type="molecule type" value="Genomic_DNA"/>
</dbReference>
<dbReference type="Gene3D" id="3.30.390.50">
    <property type="entry name" value="CO dehydrogenase flavoprotein, C-terminal domain"/>
    <property type="match status" value="1"/>
</dbReference>
<name>A0ABM8BBH5_9BIFI</name>
<dbReference type="PROSITE" id="PS51733">
    <property type="entry name" value="BPL_LPL_CATALYTIC"/>
    <property type="match status" value="1"/>
</dbReference>
<dbReference type="Gene3D" id="3.30.930.10">
    <property type="entry name" value="Bira Bifunctional Protein, Domain 2"/>
    <property type="match status" value="1"/>
</dbReference>
<reference evidence="2 3" key="1">
    <citation type="journal article" date="2023" name="Microbiol. Spectr.">
        <title>Symbiosis of Carpenter Bees with Uncharacterized Lactic Acid Bacteria Showing NAD Auxotrophy.</title>
        <authorList>
            <person name="Kawasaki S."/>
            <person name="Ozawa K."/>
            <person name="Mori T."/>
            <person name="Yamamoto A."/>
            <person name="Ito M."/>
            <person name="Ohkuma M."/>
            <person name="Sakamoto M."/>
            <person name="Matsutani M."/>
        </authorList>
    </citation>
    <scope>NUCLEOTIDE SEQUENCE [LARGE SCALE GENOMIC DNA]</scope>
    <source>
        <strain evidence="2 3">KimH</strain>
    </source>
</reference>
<dbReference type="InterPro" id="IPR045864">
    <property type="entry name" value="aa-tRNA-synth_II/BPL/LPL"/>
</dbReference>
<gene>
    <name evidence="2" type="primary">lplA</name>
    <name evidence="2" type="ORF">KIMH_03680</name>
</gene>
<sequence>MEARTLGRFRGECKLTGGKLVAVSVELERVHESQVNIASCRIDGDFFVESASDQFDLIKALESCIEQFSLPVQCQQVEKALIQVIARDAASDLIGASGRTIALALCRALAQAPEAGELVMGVCEPAQGSEPRLQGSQLVMPADMSPQRREDLARRWRQMPLQIILDTPRPPAEQLALDLALAEAVQAGIQPPTLRVWQWSSPAVVIGRFQSLSSEVDVDQAHQRGFTIVRRVTGGGAMFAQPSNIITYSLYLPIAAVQGLDASWTYRLCDLWLVEGLNRLGIHAGWSGMNDIASSRGKIGGAAERRLPPKQGESGALLHHDMLSYDIDTQAMLQVLKVSDEKMRDKAVPSAQARVDPLKRQTSLSKRQLVEALVAYIPQLAPQARLSKVSASIEQKGQELAATRFARDEWIADIV</sequence>
<dbReference type="PANTHER" id="PTHR43679">
    <property type="entry name" value="OCTANOYLTRANSFERASE LIPM-RELATED"/>
    <property type="match status" value="1"/>
</dbReference>